<sequence length="110" mass="12931">MNTKLERKVLDDNKKDNKYMFLKPIQSRFEDYANLFMWIMQQQFVNTASVKNACLNICLNFKYNDQVGIIQTNNIKLFTQLKQVLLWKVQGKVSQFTVGMKLDILDTACI</sequence>
<name>A0CTP3_PARTE</name>
<keyword evidence="2" id="KW-1185">Reference proteome</keyword>
<proteinExistence type="predicted"/>
<protein>
    <submittedName>
        <fullName evidence="1">Uncharacterized protein</fullName>
    </submittedName>
</protein>
<gene>
    <name evidence="1" type="ORF">GSPATT00010394001</name>
</gene>
<dbReference type="GeneID" id="5027342"/>
<dbReference type="RefSeq" id="XP_001441557.1">
    <property type="nucleotide sequence ID" value="XM_001441520.1"/>
</dbReference>
<dbReference type="Proteomes" id="UP000000600">
    <property type="component" value="Unassembled WGS sequence"/>
</dbReference>
<reference evidence="1 2" key="1">
    <citation type="journal article" date="2006" name="Nature">
        <title>Global trends of whole-genome duplications revealed by the ciliate Paramecium tetraurelia.</title>
        <authorList>
            <consortium name="Genoscope"/>
            <person name="Aury J.-M."/>
            <person name="Jaillon O."/>
            <person name="Duret L."/>
            <person name="Noel B."/>
            <person name="Jubin C."/>
            <person name="Porcel B.M."/>
            <person name="Segurens B."/>
            <person name="Daubin V."/>
            <person name="Anthouard V."/>
            <person name="Aiach N."/>
            <person name="Arnaiz O."/>
            <person name="Billaut A."/>
            <person name="Beisson J."/>
            <person name="Blanc I."/>
            <person name="Bouhouche K."/>
            <person name="Camara F."/>
            <person name="Duharcourt S."/>
            <person name="Guigo R."/>
            <person name="Gogendeau D."/>
            <person name="Katinka M."/>
            <person name="Keller A.-M."/>
            <person name="Kissmehl R."/>
            <person name="Klotz C."/>
            <person name="Koll F."/>
            <person name="Le Moue A."/>
            <person name="Lepere C."/>
            <person name="Malinsky S."/>
            <person name="Nowacki M."/>
            <person name="Nowak J.K."/>
            <person name="Plattner H."/>
            <person name="Poulain J."/>
            <person name="Ruiz F."/>
            <person name="Serrano V."/>
            <person name="Zagulski M."/>
            <person name="Dessen P."/>
            <person name="Betermier M."/>
            <person name="Weissenbach J."/>
            <person name="Scarpelli C."/>
            <person name="Schachter V."/>
            <person name="Sperling L."/>
            <person name="Meyer E."/>
            <person name="Cohen J."/>
            <person name="Wincker P."/>
        </authorList>
    </citation>
    <scope>NUCLEOTIDE SEQUENCE [LARGE SCALE GENOMIC DNA]</scope>
    <source>
        <strain evidence="1 2">Stock d4-2</strain>
    </source>
</reference>
<evidence type="ECO:0000313" key="1">
    <source>
        <dbReference type="EMBL" id="CAK74160.1"/>
    </source>
</evidence>
<evidence type="ECO:0000313" key="2">
    <source>
        <dbReference type="Proteomes" id="UP000000600"/>
    </source>
</evidence>
<dbReference type="InParanoid" id="A0CTP3"/>
<organism evidence="1 2">
    <name type="scientific">Paramecium tetraurelia</name>
    <dbReference type="NCBI Taxonomy" id="5888"/>
    <lineage>
        <taxon>Eukaryota</taxon>
        <taxon>Sar</taxon>
        <taxon>Alveolata</taxon>
        <taxon>Ciliophora</taxon>
        <taxon>Intramacronucleata</taxon>
        <taxon>Oligohymenophorea</taxon>
        <taxon>Peniculida</taxon>
        <taxon>Parameciidae</taxon>
        <taxon>Paramecium</taxon>
    </lineage>
</organism>
<dbReference type="EMBL" id="CT868174">
    <property type="protein sequence ID" value="CAK74160.1"/>
    <property type="molecule type" value="Genomic_DNA"/>
</dbReference>
<dbReference type="KEGG" id="ptm:GSPATT00010394001"/>
<dbReference type="AlphaFoldDB" id="A0CTP3"/>
<accession>A0CTP3</accession>
<dbReference type="HOGENOM" id="CLU_2175957_0_0_1"/>